<keyword evidence="3 6" id="KW-0489">Methyltransferase</keyword>
<gene>
    <name evidence="6" type="primary">rsmG</name>
    <name evidence="7" type="ORF">AVDCRST_MAG92-2146</name>
</gene>
<comment type="similarity">
    <text evidence="6">Belongs to the methyltransferase superfamily. RNA methyltransferase RsmG family.</text>
</comment>
<evidence type="ECO:0000313" key="7">
    <source>
        <dbReference type="EMBL" id="CAA9254121.1"/>
    </source>
</evidence>
<evidence type="ECO:0000256" key="4">
    <source>
        <dbReference type="ARBA" id="ARBA00022679"/>
    </source>
</evidence>
<dbReference type="GO" id="GO:0070043">
    <property type="term" value="F:rRNA (guanine-N7-)-methyltransferase activity"/>
    <property type="evidence" value="ECO:0007669"/>
    <property type="project" value="UniProtKB-UniRule"/>
</dbReference>
<comment type="subcellular location">
    <subcellularLocation>
        <location evidence="6">Cytoplasm</location>
    </subcellularLocation>
</comment>
<feature type="binding site" evidence="6">
    <location>
        <position position="95"/>
    </location>
    <ligand>
        <name>S-adenosyl-L-methionine</name>
        <dbReference type="ChEBI" id="CHEBI:59789"/>
    </ligand>
</feature>
<dbReference type="HAMAP" id="MF_00074">
    <property type="entry name" value="16SrRNA_methyltr_G"/>
    <property type="match status" value="1"/>
</dbReference>
<evidence type="ECO:0000256" key="1">
    <source>
        <dbReference type="ARBA" id="ARBA00022490"/>
    </source>
</evidence>
<dbReference type="Pfam" id="PF02527">
    <property type="entry name" value="GidB"/>
    <property type="match status" value="1"/>
</dbReference>
<sequence length="247" mass="27537">MSELETLMLPEMIDIWQQTLNWQPTVEQQQLFQQLYEGILEGNRQMNLTRITEPVDFWEKHLWDSLRGIWSPTLGNNNGDSTSPKLIDIGTGAGFPGLPIAIAFPQYSVTLLDSTRKKISFLETLLAQLGIENATALIGRGEAIALLPAHRQAYDIAVLRAVAPAPVCASYALPLLKTGGIAILYRGHWTEEEAEDLQVVVEQLGGVIESIESFTTPLSNSVRHCLYLRSCLMPKEVPIRKKDGKRK</sequence>
<dbReference type="PANTHER" id="PTHR31760:SF0">
    <property type="entry name" value="S-ADENOSYL-L-METHIONINE-DEPENDENT METHYLTRANSFERASES SUPERFAMILY PROTEIN"/>
    <property type="match status" value="1"/>
</dbReference>
<feature type="binding site" evidence="6">
    <location>
        <begin position="113"/>
        <end position="115"/>
    </location>
    <ligand>
        <name>S-adenosyl-L-methionine</name>
        <dbReference type="ChEBI" id="CHEBI:59789"/>
    </ligand>
</feature>
<keyword evidence="5 6" id="KW-0949">S-adenosyl-L-methionine</keyword>
<evidence type="ECO:0000256" key="5">
    <source>
        <dbReference type="ARBA" id="ARBA00022691"/>
    </source>
</evidence>
<name>A0A6J4IKB6_9CYAN</name>
<dbReference type="Gene3D" id="3.40.50.150">
    <property type="entry name" value="Vaccinia Virus protein VP39"/>
    <property type="match status" value="1"/>
</dbReference>
<evidence type="ECO:0000256" key="2">
    <source>
        <dbReference type="ARBA" id="ARBA00022552"/>
    </source>
</evidence>
<proteinExistence type="inferred from homology"/>
<dbReference type="EMBL" id="CADCTM010000324">
    <property type="protein sequence ID" value="CAA9254121.1"/>
    <property type="molecule type" value="Genomic_DNA"/>
</dbReference>
<accession>A0A6J4IKB6</accession>
<dbReference type="InterPro" id="IPR029063">
    <property type="entry name" value="SAM-dependent_MTases_sf"/>
</dbReference>
<dbReference type="AlphaFoldDB" id="A0A6J4IKB6"/>
<dbReference type="InterPro" id="IPR003682">
    <property type="entry name" value="rRNA_ssu_MeTfrase_G"/>
</dbReference>
<feature type="binding site" evidence="6">
    <location>
        <begin position="141"/>
        <end position="142"/>
    </location>
    <ligand>
        <name>S-adenosyl-L-methionine</name>
        <dbReference type="ChEBI" id="CHEBI:59789"/>
    </ligand>
</feature>
<dbReference type="SUPFAM" id="SSF53335">
    <property type="entry name" value="S-adenosyl-L-methionine-dependent methyltransferases"/>
    <property type="match status" value="1"/>
</dbReference>
<protein>
    <recommendedName>
        <fullName evidence="6">Ribosomal RNA small subunit methyltransferase G</fullName>
        <ecNumber evidence="6">2.1.1.-</ecNumber>
    </recommendedName>
    <alternativeName>
        <fullName evidence="6">16S rRNA 7-methylguanosine methyltransferase</fullName>
        <shortName evidence="6">16S rRNA m7G methyltransferase</shortName>
    </alternativeName>
</protein>
<dbReference type="PANTHER" id="PTHR31760">
    <property type="entry name" value="S-ADENOSYL-L-METHIONINE-DEPENDENT METHYLTRANSFERASES SUPERFAMILY PROTEIN"/>
    <property type="match status" value="1"/>
</dbReference>
<comment type="function">
    <text evidence="6">Specifically methylates the N7 position of a guanine in 16S rRNA.</text>
</comment>
<reference evidence="7" key="1">
    <citation type="submission" date="2020-02" db="EMBL/GenBank/DDBJ databases">
        <authorList>
            <person name="Meier V. D."/>
        </authorList>
    </citation>
    <scope>NUCLEOTIDE SEQUENCE</scope>
    <source>
        <strain evidence="7">AVDCRST_MAG92</strain>
    </source>
</reference>
<dbReference type="CDD" id="cd02440">
    <property type="entry name" value="AdoMet_MTases"/>
    <property type="match status" value="1"/>
</dbReference>
<dbReference type="EC" id="2.1.1.-" evidence="6"/>
<dbReference type="NCBIfam" id="TIGR00138">
    <property type="entry name" value="rsmG_gidB"/>
    <property type="match status" value="1"/>
</dbReference>
<dbReference type="GO" id="GO:0005829">
    <property type="term" value="C:cytosol"/>
    <property type="evidence" value="ECO:0007669"/>
    <property type="project" value="TreeGrafter"/>
</dbReference>
<keyword evidence="2 6" id="KW-0698">rRNA processing</keyword>
<organism evidence="7">
    <name type="scientific">uncultured Coleofasciculus sp</name>
    <dbReference type="NCBI Taxonomy" id="1267456"/>
    <lineage>
        <taxon>Bacteria</taxon>
        <taxon>Bacillati</taxon>
        <taxon>Cyanobacteriota</taxon>
        <taxon>Cyanophyceae</taxon>
        <taxon>Coleofasciculales</taxon>
        <taxon>Coleofasciculaceae</taxon>
        <taxon>Coleofasciculus</taxon>
        <taxon>environmental samples</taxon>
    </lineage>
</organism>
<keyword evidence="4 6" id="KW-0808">Transferase</keyword>
<feature type="binding site" evidence="6">
    <location>
        <position position="160"/>
    </location>
    <ligand>
        <name>S-adenosyl-L-methionine</name>
        <dbReference type="ChEBI" id="CHEBI:59789"/>
    </ligand>
</feature>
<keyword evidence="1 6" id="KW-0963">Cytoplasm</keyword>
<evidence type="ECO:0000256" key="3">
    <source>
        <dbReference type="ARBA" id="ARBA00022603"/>
    </source>
</evidence>
<evidence type="ECO:0000256" key="6">
    <source>
        <dbReference type="HAMAP-Rule" id="MF_00074"/>
    </source>
</evidence>
<feature type="binding site" evidence="6">
    <location>
        <position position="90"/>
    </location>
    <ligand>
        <name>S-adenosyl-L-methionine</name>
        <dbReference type="ChEBI" id="CHEBI:59789"/>
    </ligand>
</feature>